<comment type="pathway">
    <text evidence="2">Glycan biosynthesis; alginate biosynthesis.</text>
</comment>
<evidence type="ECO:0000256" key="7">
    <source>
        <dbReference type="SAM" id="Phobius"/>
    </source>
</evidence>
<sequence>MQHHLIAFRNRLTHLFFGPAYHPADHNALRPRGSARGIRLVTAVVGLLWLLLWVGDTLGRFWQHGPKSLIYMQGAHVFSEQPNQSRQLWPLRPIIAKRLNVNALSAPYAAHEDTTRRWITTDAYGFRKTSGGPFAVTLCGDSFFINDLIADSLASHLGKQVGNASIDGRGTLAMARLLDAPAPAFQHTRVVVWLRVEAGINTDEFVTWMIQRRGELKLPTNPLKRTYLSWRSSVLWPANLDGYLTESAPIKAPMQHVASEISWHIGNSRDTTVLLGRQQLTTHVSPMQFLSEEQGVHHTPTSDIELAAIADGIAQVKEDLQKKGIQLIFAAAPDKSTIYRERLPATVTYHPGFTARLYFALRQRGVQTIDLETRLRQQALANPTTALYYTTDTHWNPQGQALAAKILADSLQTLLR</sequence>
<protein>
    <recommendedName>
        <fullName evidence="8">AlgX/AlgJ SGNH hydrolase-like domain-containing protein</fullName>
    </recommendedName>
</protein>
<comment type="subcellular location">
    <subcellularLocation>
        <location evidence="1">Periplasm</location>
    </subcellularLocation>
</comment>
<accession>A0ABY7LNE2</accession>
<dbReference type="InterPro" id="IPR036514">
    <property type="entry name" value="SGNH_hydro_sf"/>
</dbReference>
<evidence type="ECO:0000256" key="2">
    <source>
        <dbReference type="ARBA" id="ARBA00005182"/>
    </source>
</evidence>
<keyword evidence="7" id="KW-1133">Transmembrane helix</keyword>
<dbReference type="EMBL" id="CP114767">
    <property type="protein sequence ID" value="WBA41960.1"/>
    <property type="molecule type" value="Genomic_DNA"/>
</dbReference>
<keyword evidence="7" id="KW-0812">Transmembrane</keyword>
<keyword evidence="3" id="KW-0808">Transferase</keyword>
<evidence type="ECO:0000256" key="5">
    <source>
        <dbReference type="ARBA" id="ARBA00022764"/>
    </source>
</evidence>
<evidence type="ECO:0000256" key="1">
    <source>
        <dbReference type="ARBA" id="ARBA00004418"/>
    </source>
</evidence>
<evidence type="ECO:0000313" key="9">
    <source>
        <dbReference type="EMBL" id="WBA41960.1"/>
    </source>
</evidence>
<dbReference type="SUPFAM" id="SSF52266">
    <property type="entry name" value="SGNH hydrolase"/>
    <property type="match status" value="1"/>
</dbReference>
<keyword evidence="5" id="KW-0574">Periplasm</keyword>
<dbReference type="RefSeq" id="WP_269560018.1">
    <property type="nucleotide sequence ID" value="NZ_CP114767.1"/>
</dbReference>
<evidence type="ECO:0000256" key="3">
    <source>
        <dbReference type="ARBA" id="ARBA00022679"/>
    </source>
</evidence>
<feature type="domain" description="AlgX/AlgJ SGNH hydrolase-like" evidence="8">
    <location>
        <begin position="298"/>
        <end position="413"/>
    </location>
</feature>
<evidence type="ECO:0000256" key="4">
    <source>
        <dbReference type="ARBA" id="ARBA00022729"/>
    </source>
</evidence>
<organism evidence="9 10">
    <name type="scientific">Hymenobacter canadensis</name>
    <dbReference type="NCBI Taxonomy" id="2999067"/>
    <lineage>
        <taxon>Bacteria</taxon>
        <taxon>Pseudomonadati</taxon>
        <taxon>Bacteroidota</taxon>
        <taxon>Cytophagia</taxon>
        <taxon>Cytophagales</taxon>
        <taxon>Hymenobacteraceae</taxon>
        <taxon>Hymenobacter</taxon>
    </lineage>
</organism>
<dbReference type="InterPro" id="IPR031811">
    <property type="entry name" value="ALGX/ALGJ_SGNH-like"/>
</dbReference>
<dbReference type="Proteomes" id="UP001211005">
    <property type="component" value="Chromosome"/>
</dbReference>
<evidence type="ECO:0000313" key="10">
    <source>
        <dbReference type="Proteomes" id="UP001211005"/>
    </source>
</evidence>
<keyword evidence="6" id="KW-0016">Alginate biosynthesis</keyword>
<dbReference type="Pfam" id="PF16822">
    <property type="entry name" value="ALGX"/>
    <property type="match status" value="1"/>
</dbReference>
<feature type="transmembrane region" description="Helical" evidence="7">
    <location>
        <begin position="40"/>
        <end position="62"/>
    </location>
</feature>
<evidence type="ECO:0000256" key="6">
    <source>
        <dbReference type="ARBA" id="ARBA00022841"/>
    </source>
</evidence>
<keyword evidence="7" id="KW-0472">Membrane</keyword>
<proteinExistence type="predicted"/>
<dbReference type="Gene3D" id="3.40.50.1110">
    <property type="entry name" value="SGNH hydrolase"/>
    <property type="match status" value="1"/>
</dbReference>
<reference evidence="9 10" key="1">
    <citation type="submission" date="2022-12" db="EMBL/GenBank/DDBJ databases">
        <title>Hymenobacter canadensis sp. nov. isolated from lake water of the Cambridge Bay, Canada.</title>
        <authorList>
            <person name="Kim W.H."/>
            <person name="Lee Y.M."/>
        </authorList>
    </citation>
    <scope>NUCLEOTIDE SEQUENCE [LARGE SCALE GENOMIC DNA]</scope>
    <source>
        <strain evidence="9 10">PAMC 29467</strain>
    </source>
</reference>
<name>A0ABY7LNE2_9BACT</name>
<keyword evidence="10" id="KW-1185">Reference proteome</keyword>
<gene>
    <name evidence="9" type="ORF">O3303_00010</name>
</gene>
<keyword evidence="4" id="KW-0732">Signal</keyword>
<evidence type="ECO:0000259" key="8">
    <source>
        <dbReference type="Pfam" id="PF16822"/>
    </source>
</evidence>